<dbReference type="EMBL" id="PVLV01000489">
    <property type="protein sequence ID" value="PRH76515.1"/>
    <property type="molecule type" value="Genomic_DNA"/>
</dbReference>
<gene>
    <name evidence="4" type="ORF">C6N75_25180</name>
</gene>
<dbReference type="CDD" id="cd05233">
    <property type="entry name" value="SDR_c"/>
    <property type="match status" value="1"/>
</dbReference>
<organism evidence="4 5">
    <name type="scientific">Streptomyces solincola</name>
    <dbReference type="NCBI Taxonomy" id="2100817"/>
    <lineage>
        <taxon>Bacteria</taxon>
        <taxon>Bacillati</taxon>
        <taxon>Actinomycetota</taxon>
        <taxon>Actinomycetes</taxon>
        <taxon>Kitasatosporales</taxon>
        <taxon>Streptomycetaceae</taxon>
        <taxon>Streptomyces</taxon>
    </lineage>
</organism>
<accession>A0A2S9PQ15</accession>
<dbReference type="PANTHER" id="PTHR24321:SF15">
    <property type="entry name" value="OXIDOREDUCTASE UCPA"/>
    <property type="match status" value="1"/>
</dbReference>
<comment type="caution">
    <text evidence="4">The sequence shown here is derived from an EMBL/GenBank/DDBJ whole genome shotgun (WGS) entry which is preliminary data.</text>
</comment>
<dbReference type="PANTHER" id="PTHR24321">
    <property type="entry name" value="DEHYDROGENASES, SHORT CHAIN"/>
    <property type="match status" value="1"/>
</dbReference>
<protein>
    <submittedName>
        <fullName evidence="4">Short-chain dehydrogenase</fullName>
    </submittedName>
</protein>
<dbReference type="OrthoDB" id="7064009at2"/>
<dbReference type="AlphaFoldDB" id="A0A2S9PQ15"/>
<name>A0A2S9PQ15_9ACTN</name>
<feature type="chain" id="PRO_5015598880" evidence="3">
    <location>
        <begin position="29"/>
        <end position="253"/>
    </location>
</feature>
<evidence type="ECO:0000313" key="4">
    <source>
        <dbReference type="EMBL" id="PRH76515.1"/>
    </source>
</evidence>
<dbReference type="RefSeq" id="WP_105871180.1">
    <property type="nucleotide sequence ID" value="NZ_PVLV01000489.1"/>
</dbReference>
<comment type="similarity">
    <text evidence="1">Belongs to the short-chain dehydrogenases/reductases (SDR) family.</text>
</comment>
<dbReference type="GO" id="GO:0016491">
    <property type="term" value="F:oxidoreductase activity"/>
    <property type="evidence" value="ECO:0007669"/>
    <property type="project" value="UniProtKB-KW"/>
</dbReference>
<dbReference type="PRINTS" id="PR00080">
    <property type="entry name" value="SDRFAMILY"/>
</dbReference>
<evidence type="ECO:0000313" key="5">
    <source>
        <dbReference type="Proteomes" id="UP000239322"/>
    </source>
</evidence>
<dbReference type="InterPro" id="IPR036291">
    <property type="entry name" value="NAD(P)-bd_dom_sf"/>
</dbReference>
<dbReference type="InterPro" id="IPR002347">
    <property type="entry name" value="SDR_fam"/>
</dbReference>
<reference evidence="4 5" key="1">
    <citation type="submission" date="2018-03" db="EMBL/GenBank/DDBJ databases">
        <title>Novel Streptomyces sp. from soil.</title>
        <authorList>
            <person name="Tan G.Y.A."/>
            <person name="Lee Z.Y."/>
        </authorList>
    </citation>
    <scope>NUCLEOTIDE SEQUENCE [LARGE SCALE GENOMIC DNA]</scope>
    <source>
        <strain evidence="4 5">ST5x</strain>
    </source>
</reference>
<keyword evidence="3" id="KW-0732">Signal</keyword>
<dbReference type="PRINTS" id="PR00081">
    <property type="entry name" value="GDHRDH"/>
</dbReference>
<evidence type="ECO:0000256" key="3">
    <source>
        <dbReference type="SAM" id="SignalP"/>
    </source>
</evidence>
<evidence type="ECO:0000256" key="2">
    <source>
        <dbReference type="ARBA" id="ARBA00023002"/>
    </source>
</evidence>
<feature type="signal peptide" evidence="3">
    <location>
        <begin position="1"/>
        <end position="28"/>
    </location>
</feature>
<keyword evidence="2" id="KW-0560">Oxidoreductase</keyword>
<dbReference type="Proteomes" id="UP000239322">
    <property type="component" value="Unassembled WGS sequence"/>
</dbReference>
<proteinExistence type="inferred from homology"/>
<dbReference type="InterPro" id="IPR020904">
    <property type="entry name" value="Sc_DH/Rdtase_CS"/>
</dbReference>
<dbReference type="SUPFAM" id="SSF51735">
    <property type="entry name" value="NAD(P)-binding Rossmann-fold domains"/>
    <property type="match status" value="1"/>
</dbReference>
<dbReference type="Gene3D" id="3.40.50.720">
    <property type="entry name" value="NAD(P)-binding Rossmann-like Domain"/>
    <property type="match status" value="1"/>
</dbReference>
<dbReference type="PROSITE" id="PS00061">
    <property type="entry name" value="ADH_SHORT"/>
    <property type="match status" value="1"/>
</dbReference>
<keyword evidence="5" id="KW-1185">Reference proteome</keyword>
<dbReference type="FunFam" id="3.40.50.720:FF:000084">
    <property type="entry name" value="Short-chain dehydrogenase reductase"/>
    <property type="match status" value="1"/>
</dbReference>
<evidence type="ECO:0000256" key="1">
    <source>
        <dbReference type="ARBA" id="ARBA00006484"/>
    </source>
</evidence>
<dbReference type="Pfam" id="PF13561">
    <property type="entry name" value="adh_short_C2"/>
    <property type="match status" value="1"/>
</dbReference>
<sequence length="253" mass="26017">MTARFTGKVVLVTGAAGVLGRTTAQAFAAEGATVVVADLDENGVNETVKLIETDGGTASGVVVDVTDSASVKAMVDHAVSTHGGLHVAFNNAGILGGGTPVGEHDEDVWNKVLAVNLTGVFLALKHETAHMAANGGGVIVNTASNLGAHWRLATMSAYSTSKAGVSFLTRTAAREYIQQGVRINAISPGPIDTPMSYLPGETREQRDARLAPTVPLGRVADPREVANAVLWLASEESSFVVGHDHVIDGGATA</sequence>